<feature type="compositionally biased region" description="Basic and acidic residues" evidence="3">
    <location>
        <begin position="132"/>
        <end position="142"/>
    </location>
</feature>
<evidence type="ECO:0000313" key="6">
    <source>
        <dbReference type="Proteomes" id="UP000703269"/>
    </source>
</evidence>
<dbReference type="PROSITE" id="PS50888">
    <property type="entry name" value="BHLH"/>
    <property type="match status" value="1"/>
</dbReference>
<dbReference type="CDD" id="cd19690">
    <property type="entry name" value="bHLHzip_spESC1_like"/>
    <property type="match status" value="1"/>
</dbReference>
<keyword evidence="1" id="KW-0238">DNA-binding</keyword>
<dbReference type="GO" id="GO:0003700">
    <property type="term" value="F:DNA-binding transcription factor activity"/>
    <property type="evidence" value="ECO:0007669"/>
    <property type="project" value="TreeGrafter"/>
</dbReference>
<organism evidence="5 6">
    <name type="scientific">Phanerochaete sordida</name>
    <dbReference type="NCBI Taxonomy" id="48140"/>
    <lineage>
        <taxon>Eukaryota</taxon>
        <taxon>Fungi</taxon>
        <taxon>Dikarya</taxon>
        <taxon>Basidiomycota</taxon>
        <taxon>Agaricomycotina</taxon>
        <taxon>Agaricomycetes</taxon>
        <taxon>Polyporales</taxon>
        <taxon>Phanerochaetaceae</taxon>
        <taxon>Phanerochaete</taxon>
    </lineage>
</organism>
<accession>A0A9P3L6G5</accession>
<dbReference type="GO" id="GO:0090575">
    <property type="term" value="C:RNA polymerase II transcription regulator complex"/>
    <property type="evidence" value="ECO:0007669"/>
    <property type="project" value="TreeGrafter"/>
</dbReference>
<feature type="compositionally biased region" description="Polar residues" evidence="3">
    <location>
        <begin position="286"/>
        <end position="299"/>
    </location>
</feature>
<feature type="compositionally biased region" description="Polar residues" evidence="3">
    <location>
        <begin position="156"/>
        <end position="166"/>
    </location>
</feature>
<feature type="compositionally biased region" description="Basic and acidic residues" evidence="3">
    <location>
        <begin position="224"/>
        <end position="240"/>
    </location>
</feature>
<feature type="compositionally biased region" description="Pro residues" evidence="3">
    <location>
        <begin position="535"/>
        <end position="577"/>
    </location>
</feature>
<feature type="compositionally biased region" description="Low complexity" evidence="3">
    <location>
        <begin position="320"/>
        <end position="350"/>
    </location>
</feature>
<dbReference type="GO" id="GO:0045944">
    <property type="term" value="P:positive regulation of transcription by RNA polymerase II"/>
    <property type="evidence" value="ECO:0007669"/>
    <property type="project" value="TreeGrafter"/>
</dbReference>
<dbReference type="Pfam" id="PF00010">
    <property type="entry name" value="HLH"/>
    <property type="match status" value="1"/>
</dbReference>
<dbReference type="InterPro" id="IPR011598">
    <property type="entry name" value="bHLH_dom"/>
</dbReference>
<reference evidence="5 6" key="1">
    <citation type="submission" date="2021-08" db="EMBL/GenBank/DDBJ databases">
        <title>Draft Genome Sequence of Phanerochaete sordida strain YK-624.</title>
        <authorList>
            <person name="Mori T."/>
            <person name="Dohra H."/>
            <person name="Suzuki T."/>
            <person name="Kawagishi H."/>
            <person name="Hirai H."/>
        </authorList>
    </citation>
    <scope>NUCLEOTIDE SEQUENCE [LARGE SCALE GENOMIC DNA]</scope>
    <source>
        <strain evidence="5 6">YK-624</strain>
    </source>
</reference>
<comment type="caution">
    <text evidence="5">The sequence shown here is derived from an EMBL/GenBank/DDBJ whole genome shotgun (WGS) entry which is preliminary data.</text>
</comment>
<dbReference type="PANTHER" id="PTHR10328">
    <property type="entry name" value="PROTEIN MAX MYC-ASSOCIATED FACTOR X"/>
    <property type="match status" value="1"/>
</dbReference>
<dbReference type="GO" id="GO:0046983">
    <property type="term" value="F:protein dimerization activity"/>
    <property type="evidence" value="ECO:0007669"/>
    <property type="project" value="InterPro"/>
</dbReference>
<evidence type="ECO:0000256" key="3">
    <source>
        <dbReference type="SAM" id="MobiDB-lite"/>
    </source>
</evidence>
<dbReference type="AlphaFoldDB" id="A0A9P3L6G5"/>
<dbReference type="InterPro" id="IPR040106">
    <property type="entry name" value="Esc1_bHLHzip"/>
</dbReference>
<dbReference type="SUPFAM" id="SSF47459">
    <property type="entry name" value="HLH, helix-loop-helix DNA-binding domain"/>
    <property type="match status" value="1"/>
</dbReference>
<evidence type="ECO:0000313" key="5">
    <source>
        <dbReference type="EMBL" id="GJE84011.1"/>
    </source>
</evidence>
<feature type="compositionally biased region" description="Gly residues" evidence="3">
    <location>
        <begin position="248"/>
        <end position="270"/>
    </location>
</feature>
<feature type="region of interest" description="Disordered" evidence="3">
    <location>
        <begin position="1"/>
        <end position="460"/>
    </location>
</feature>
<evidence type="ECO:0000256" key="1">
    <source>
        <dbReference type="ARBA" id="ARBA00023125"/>
    </source>
</evidence>
<proteinExistence type="predicted"/>
<dbReference type="GO" id="GO:0003677">
    <property type="term" value="F:DNA binding"/>
    <property type="evidence" value="ECO:0007669"/>
    <property type="project" value="UniProtKB-KW"/>
</dbReference>
<name>A0A9P3L6G5_9APHY</name>
<protein>
    <recommendedName>
        <fullName evidence="4">BHLH domain-containing protein</fullName>
    </recommendedName>
</protein>
<dbReference type="PANTHER" id="PTHR10328:SF15">
    <property type="entry name" value="BHLH TRANSCRIPTION FACTOR"/>
    <property type="match status" value="1"/>
</dbReference>
<dbReference type="Gene3D" id="4.10.280.10">
    <property type="entry name" value="Helix-loop-helix DNA-binding domain"/>
    <property type="match status" value="1"/>
</dbReference>
<sequence length="619" mass="64476">MDGERGPFGGAKPAKTNGPEGLAQTKTSSAASTTNSRHSPVTPLAPLEFLQNQRRGSITDPSLHAAGASGVTNIANSPPSKPPRHDPSATLAKLQSPPYRFGEASGAQPSGSESSSPNLRRILRSPPGLADARGRNERREGDAGQDAARDGIQMEVDTQNVQQGLGKSNAEYESRRPSLAGTKRKMSPDGASASSDIDPQLVGPGVPSGSEEERVPKRRSSAFETHRMEYLNLHDRRNSGEVRVGTPGAVGAGGQGAGAGGGGGQQWWGGGERREAAAATPVFANTPVTAGGYTTTPSSAFAGESPHGRPPPGIATFAWPAANPSADPSQQAQPPQAANEAAMAANSQAPYDPNLAMLPPGTFPQDRRMSVPAIAPENMPVSPASASSRALRSRSRPASRARANQSAGTSTEQSPGPSNSAAEDASLSQFQDRAPGSTPYSRSPELRVSHKLAERKRRKEMKDLFDELRDQLPADRGMKASKWEILSKAIDFIGQLKQSHQEMSRDIDILRHELDGYRQGIPPPFGPGAPVFHPHAPPPVGVQFPPPGPPGPPGQSGPPGPAAPPPHPQHVQPPPPHGAGQQPPLSRPGSSQNMYPPGAVPMPPHANGTSGAPAPDNTS</sequence>
<dbReference type="Proteomes" id="UP000703269">
    <property type="component" value="Unassembled WGS sequence"/>
</dbReference>
<keyword evidence="6" id="KW-1185">Reference proteome</keyword>
<feature type="compositionally biased region" description="Polar residues" evidence="3">
    <location>
        <begin position="50"/>
        <end position="60"/>
    </location>
</feature>
<feature type="domain" description="BHLH" evidence="4">
    <location>
        <begin position="445"/>
        <end position="496"/>
    </location>
</feature>
<feature type="compositionally biased region" description="Low complexity" evidence="3">
    <location>
        <begin position="103"/>
        <end position="117"/>
    </location>
</feature>
<dbReference type="OrthoDB" id="8964853at2759"/>
<dbReference type="EMBL" id="BPQB01000001">
    <property type="protein sequence ID" value="GJE84011.1"/>
    <property type="molecule type" value="Genomic_DNA"/>
</dbReference>
<keyword evidence="2" id="KW-0539">Nucleus</keyword>
<evidence type="ECO:0000256" key="2">
    <source>
        <dbReference type="ARBA" id="ARBA00023242"/>
    </source>
</evidence>
<dbReference type="InterPro" id="IPR036638">
    <property type="entry name" value="HLH_DNA-bd_sf"/>
</dbReference>
<gene>
    <name evidence="5" type="ORF">PsYK624_000850</name>
</gene>
<dbReference type="SMART" id="SM00353">
    <property type="entry name" value="HLH"/>
    <property type="match status" value="1"/>
</dbReference>
<feature type="compositionally biased region" description="Low complexity" evidence="3">
    <location>
        <begin position="23"/>
        <end position="36"/>
    </location>
</feature>
<feature type="compositionally biased region" description="Polar residues" evidence="3">
    <location>
        <begin position="404"/>
        <end position="431"/>
    </location>
</feature>
<evidence type="ECO:0000259" key="4">
    <source>
        <dbReference type="PROSITE" id="PS50888"/>
    </source>
</evidence>
<feature type="region of interest" description="Disordered" evidence="3">
    <location>
        <begin position="518"/>
        <end position="619"/>
    </location>
</feature>